<organism evidence="1 2">
    <name type="scientific">Microbacterium nanhaiense</name>
    <dbReference type="NCBI Taxonomy" id="1301026"/>
    <lineage>
        <taxon>Bacteria</taxon>
        <taxon>Bacillati</taxon>
        <taxon>Actinomycetota</taxon>
        <taxon>Actinomycetes</taxon>
        <taxon>Micrococcales</taxon>
        <taxon>Microbacteriaceae</taxon>
        <taxon>Microbacterium</taxon>
    </lineage>
</organism>
<protein>
    <recommendedName>
        <fullName evidence="3">Alpha/beta hydrolase</fullName>
    </recommendedName>
</protein>
<gene>
    <name evidence="1" type="ORF">GCM10010910_22420</name>
</gene>
<name>A0ABQ2N1T9_9MICO</name>
<evidence type="ECO:0000313" key="1">
    <source>
        <dbReference type="EMBL" id="GGO65386.1"/>
    </source>
</evidence>
<sequence>MSIDVTQGAVVAVDPDELRLVATRIEKAAFHASSAMAEVSAADALQRDTPIPELHGMWPCGIGVFEDCRALHEEASALARGLRLAADTYELVELRTLEAMGGAGDPAIARSMDSLYLPYPESREMADHLWRAWHSLTGSELVDNWAESGAHAGLVMAVFVSQLVRARTRTGLGRGSLGVPARVAARAGRVPGTSNRFVPMDVTRVRERGAPPTLAASLMRIPSGESTDLSDRARVRIEKYRLADGSEKFVAYLSGSREMPWQTRDPFSWSNNVGLYVGEPHSAGYDFVLEALERAGAGAGSVVDVNGFSQGSMLAQRLATDSDFDVQRVTTIGAPLHVPMGDEVTSLTLAHDDDPVAALSDGGSPMRLGDDDSLLVTRTFDDTARGLEKWSVNAHRVSAYADTARIFEESGDSRGDEVRAYFEELSRATLVESFSYEVPDEPLGRLNGGASSADEG</sequence>
<keyword evidence="2" id="KW-1185">Reference proteome</keyword>
<dbReference type="InterPro" id="IPR029058">
    <property type="entry name" value="AB_hydrolase_fold"/>
</dbReference>
<proteinExistence type="predicted"/>
<evidence type="ECO:0000313" key="2">
    <source>
        <dbReference type="Proteomes" id="UP000638043"/>
    </source>
</evidence>
<dbReference type="EMBL" id="BMMQ01000007">
    <property type="protein sequence ID" value="GGO65386.1"/>
    <property type="molecule type" value="Genomic_DNA"/>
</dbReference>
<dbReference type="Proteomes" id="UP000638043">
    <property type="component" value="Unassembled WGS sequence"/>
</dbReference>
<dbReference type="RefSeq" id="WP_188701945.1">
    <property type="nucleotide sequence ID" value="NZ_BMMQ01000007.1"/>
</dbReference>
<reference evidence="2" key="1">
    <citation type="journal article" date="2019" name="Int. J. Syst. Evol. Microbiol.">
        <title>The Global Catalogue of Microorganisms (GCM) 10K type strain sequencing project: providing services to taxonomists for standard genome sequencing and annotation.</title>
        <authorList>
            <consortium name="The Broad Institute Genomics Platform"/>
            <consortium name="The Broad Institute Genome Sequencing Center for Infectious Disease"/>
            <person name="Wu L."/>
            <person name="Ma J."/>
        </authorList>
    </citation>
    <scope>NUCLEOTIDE SEQUENCE [LARGE SCALE GENOMIC DNA]</scope>
    <source>
        <strain evidence="2">CGMCC 4.7181</strain>
    </source>
</reference>
<evidence type="ECO:0008006" key="3">
    <source>
        <dbReference type="Google" id="ProtNLM"/>
    </source>
</evidence>
<comment type="caution">
    <text evidence="1">The sequence shown here is derived from an EMBL/GenBank/DDBJ whole genome shotgun (WGS) entry which is preliminary data.</text>
</comment>
<accession>A0ABQ2N1T9</accession>
<dbReference type="SUPFAM" id="SSF53474">
    <property type="entry name" value="alpha/beta-Hydrolases"/>
    <property type="match status" value="1"/>
</dbReference>